<feature type="domain" description="Cas12f1-like TNB" evidence="3">
    <location>
        <begin position="334"/>
        <end position="371"/>
    </location>
</feature>
<gene>
    <name evidence="4" type="ORF">CPELLU_LOCUS18490</name>
</gene>
<accession>A0A9N9K477</accession>
<dbReference type="Pfam" id="PF07282">
    <property type="entry name" value="Cas12f1-like_TNB"/>
    <property type="match status" value="1"/>
</dbReference>
<comment type="caution">
    <text evidence="4">The sequence shown here is derived from an EMBL/GenBank/DDBJ whole genome shotgun (WGS) entry which is preliminary data.</text>
</comment>
<dbReference type="Proteomes" id="UP000789759">
    <property type="component" value="Unassembled WGS sequence"/>
</dbReference>
<dbReference type="GO" id="GO:0003677">
    <property type="term" value="F:DNA binding"/>
    <property type="evidence" value="ECO:0007669"/>
    <property type="project" value="UniProtKB-KW"/>
</dbReference>
<dbReference type="OrthoDB" id="5593787at2759"/>
<evidence type="ECO:0000256" key="1">
    <source>
        <dbReference type="ARBA" id="ARBA00023125"/>
    </source>
</evidence>
<evidence type="ECO:0000256" key="2">
    <source>
        <dbReference type="SAM" id="MobiDB-lite"/>
    </source>
</evidence>
<evidence type="ECO:0000259" key="3">
    <source>
        <dbReference type="Pfam" id="PF07282"/>
    </source>
</evidence>
<dbReference type="PANTHER" id="PTHR36172">
    <property type="match status" value="1"/>
</dbReference>
<organism evidence="4 5">
    <name type="scientific">Cetraspora pellucida</name>
    <dbReference type="NCBI Taxonomy" id="1433469"/>
    <lineage>
        <taxon>Eukaryota</taxon>
        <taxon>Fungi</taxon>
        <taxon>Fungi incertae sedis</taxon>
        <taxon>Mucoromycota</taxon>
        <taxon>Glomeromycotina</taxon>
        <taxon>Glomeromycetes</taxon>
        <taxon>Diversisporales</taxon>
        <taxon>Gigasporaceae</taxon>
        <taxon>Cetraspora</taxon>
    </lineage>
</organism>
<feature type="region of interest" description="Disordered" evidence="2">
    <location>
        <begin position="42"/>
        <end position="71"/>
    </location>
</feature>
<keyword evidence="1" id="KW-0238">DNA-binding</keyword>
<sequence>MPSLRPKSSPLKAQKNIVPYWNDQVATWSKKSNSEVKCMRLNTNDDNDESGSHNGKRKKFQTTRRAKRRKKESLIRSIKIRVYPNKAQKDLLKQWIVLFSHSPQTPHQNNKRVGFYGKSSLDHSITSAILARNEVIRRNNELRKQGQPQNHKLHFISKKSEQQTISIRAHYCRNPLRFYLRLLHNKQLIQANTEYPRYKPKGKVTLDSKLSYSKKLRHWTFIWVYGKEICENQADYTHVASINPGVRTFLTCYSPTIGHGNFGDNDINRIFRLGLVLDDLISRTSKAPAKKPALWLTRTFDVIVLPTFDSTRMSCRQKRKINSKTVRKMMSWAYARFRNRLISKMKEFGKIVITSVSEAYTSKTCSRCGYIKNNLGGNRQLG</sequence>
<evidence type="ECO:0000313" key="4">
    <source>
        <dbReference type="EMBL" id="CAG8809574.1"/>
    </source>
</evidence>
<feature type="compositionally biased region" description="Basic residues" evidence="2">
    <location>
        <begin position="54"/>
        <end position="71"/>
    </location>
</feature>
<dbReference type="AlphaFoldDB" id="A0A9N9K477"/>
<dbReference type="InterPro" id="IPR051491">
    <property type="entry name" value="Recombinase/Transposase-rel"/>
</dbReference>
<dbReference type="PANTHER" id="PTHR36172:SF1">
    <property type="entry name" value="RESOLVASE-RELATED"/>
    <property type="match status" value="1"/>
</dbReference>
<reference evidence="4" key="1">
    <citation type="submission" date="2021-06" db="EMBL/GenBank/DDBJ databases">
        <authorList>
            <person name="Kallberg Y."/>
            <person name="Tangrot J."/>
            <person name="Rosling A."/>
        </authorList>
    </citation>
    <scope>NUCLEOTIDE SEQUENCE</scope>
    <source>
        <strain evidence="4">FL966</strain>
    </source>
</reference>
<protein>
    <submittedName>
        <fullName evidence="4">4759_t:CDS:1</fullName>
    </submittedName>
</protein>
<name>A0A9N9K477_9GLOM</name>
<evidence type="ECO:0000313" key="5">
    <source>
        <dbReference type="Proteomes" id="UP000789759"/>
    </source>
</evidence>
<feature type="non-terminal residue" evidence="4">
    <location>
        <position position="382"/>
    </location>
</feature>
<dbReference type="InterPro" id="IPR010095">
    <property type="entry name" value="Cas12f1-like_TNB"/>
</dbReference>
<dbReference type="EMBL" id="CAJVQA010037223">
    <property type="protein sequence ID" value="CAG8809574.1"/>
    <property type="molecule type" value="Genomic_DNA"/>
</dbReference>
<keyword evidence="5" id="KW-1185">Reference proteome</keyword>
<proteinExistence type="predicted"/>